<dbReference type="Proteomes" id="UP000739538">
    <property type="component" value="Unassembled WGS sequence"/>
</dbReference>
<proteinExistence type="inferred from homology"/>
<reference evidence="4" key="2">
    <citation type="journal article" date="2021" name="Microbiome">
        <title>Successional dynamics and alternative stable states in a saline activated sludge microbial community over 9 years.</title>
        <authorList>
            <person name="Wang Y."/>
            <person name="Ye J."/>
            <person name="Ju F."/>
            <person name="Liu L."/>
            <person name="Boyd J.A."/>
            <person name="Deng Y."/>
            <person name="Parks D.H."/>
            <person name="Jiang X."/>
            <person name="Yin X."/>
            <person name="Woodcroft B.J."/>
            <person name="Tyson G.W."/>
            <person name="Hugenholtz P."/>
            <person name="Polz M.F."/>
            <person name="Zhang T."/>
        </authorList>
    </citation>
    <scope>NUCLEOTIDE SEQUENCE</scope>
    <source>
        <strain evidence="4">HKST-UBA02</strain>
    </source>
</reference>
<dbReference type="InterPro" id="IPR003488">
    <property type="entry name" value="DprA"/>
</dbReference>
<evidence type="ECO:0000259" key="3">
    <source>
        <dbReference type="Pfam" id="PF02481"/>
    </source>
</evidence>
<feature type="domain" description="Smf/DprA SLOG" evidence="3">
    <location>
        <begin position="96"/>
        <end position="295"/>
    </location>
</feature>
<dbReference type="Pfam" id="PF02481">
    <property type="entry name" value="DNA_processg_A"/>
    <property type="match status" value="1"/>
</dbReference>
<evidence type="ECO:0000256" key="2">
    <source>
        <dbReference type="SAM" id="MobiDB-lite"/>
    </source>
</evidence>
<dbReference type="GO" id="GO:0009294">
    <property type="term" value="P:DNA-mediated transformation"/>
    <property type="evidence" value="ECO:0007669"/>
    <property type="project" value="InterPro"/>
</dbReference>
<feature type="compositionally biased region" description="Basic and acidic residues" evidence="2">
    <location>
        <begin position="335"/>
        <end position="344"/>
    </location>
</feature>
<accession>A0A956SFY4</accession>
<name>A0A956SFY4_UNCEI</name>
<reference evidence="4" key="1">
    <citation type="submission" date="2020-04" db="EMBL/GenBank/DDBJ databases">
        <authorList>
            <person name="Zhang T."/>
        </authorList>
    </citation>
    <scope>NUCLEOTIDE SEQUENCE</scope>
    <source>
        <strain evidence="4">HKST-UBA02</strain>
    </source>
</reference>
<gene>
    <name evidence="4" type="ORF">KDA27_25950</name>
</gene>
<feature type="region of interest" description="Disordered" evidence="2">
    <location>
        <begin position="314"/>
        <end position="382"/>
    </location>
</feature>
<sequence length="382" mass="40386">MTSVLSPNTQAILLLTAPLLVGKDSKANTLSASEYRKLARHLRASASEPAALLTSAREEILRGVPWLDGDRVEGLLARGFQLSQALERWHTRALWVVSRADPEYPKRLKSRLREDSPPVLYGCGDPRILNSGGLAVVGSRKVDDALLSYTMNVGGLAASAGQTVVSGGARGVDQAAMRGALEAGGRAIGVLADRLERASLERSNRDRLLAQQLVLISPYDPMAGFNVGNAMSRNKLIYALADAALVVNSDLGKGGTWAGAVEQLEKLRLVPVFVRTGDPASAGLEGLEKKGALPWPDPEDADAFQRLAEAGVAADGAKKSEPTQLSFASSGDGAGRVEEPDTEYRGSTNALRSEPEGGKNGTSAVKRKRQDAGPFEDPPGSQ</sequence>
<evidence type="ECO:0000256" key="1">
    <source>
        <dbReference type="ARBA" id="ARBA00006525"/>
    </source>
</evidence>
<dbReference type="Gene3D" id="3.40.50.450">
    <property type="match status" value="1"/>
</dbReference>
<protein>
    <submittedName>
        <fullName evidence="4">DNA-protecting protein DprA</fullName>
    </submittedName>
</protein>
<dbReference type="AlphaFoldDB" id="A0A956SFY4"/>
<evidence type="ECO:0000313" key="4">
    <source>
        <dbReference type="EMBL" id="MCA9759262.1"/>
    </source>
</evidence>
<dbReference type="PANTHER" id="PTHR43022:SF1">
    <property type="entry name" value="PROTEIN SMF"/>
    <property type="match status" value="1"/>
</dbReference>
<dbReference type="EMBL" id="JAGQHS010000299">
    <property type="protein sequence ID" value="MCA9759262.1"/>
    <property type="molecule type" value="Genomic_DNA"/>
</dbReference>
<dbReference type="InterPro" id="IPR057666">
    <property type="entry name" value="DrpA_SLOG"/>
</dbReference>
<organism evidence="4 5">
    <name type="scientific">Eiseniibacteriota bacterium</name>
    <dbReference type="NCBI Taxonomy" id="2212470"/>
    <lineage>
        <taxon>Bacteria</taxon>
        <taxon>Candidatus Eiseniibacteriota</taxon>
    </lineage>
</organism>
<comment type="similarity">
    <text evidence="1">Belongs to the DprA/Smf family.</text>
</comment>
<dbReference type="PANTHER" id="PTHR43022">
    <property type="entry name" value="PROTEIN SMF"/>
    <property type="match status" value="1"/>
</dbReference>
<dbReference type="SUPFAM" id="SSF102405">
    <property type="entry name" value="MCP/YpsA-like"/>
    <property type="match status" value="1"/>
</dbReference>
<evidence type="ECO:0000313" key="5">
    <source>
        <dbReference type="Proteomes" id="UP000739538"/>
    </source>
</evidence>
<comment type="caution">
    <text evidence="4">The sequence shown here is derived from an EMBL/GenBank/DDBJ whole genome shotgun (WGS) entry which is preliminary data.</text>
</comment>